<evidence type="ECO:0000256" key="1">
    <source>
        <dbReference type="ARBA" id="ARBA00004141"/>
    </source>
</evidence>
<comment type="caution">
    <text evidence="6">The sequence shown here is derived from an EMBL/GenBank/DDBJ whole genome shotgun (WGS) entry which is preliminary data.</text>
</comment>
<dbReference type="EMBL" id="JAUDUY010000002">
    <property type="protein sequence ID" value="MDM9630646.1"/>
    <property type="molecule type" value="Genomic_DNA"/>
</dbReference>
<evidence type="ECO:0000313" key="7">
    <source>
        <dbReference type="Proteomes" id="UP001174839"/>
    </source>
</evidence>
<feature type="transmembrane region" description="Helical" evidence="5">
    <location>
        <begin position="115"/>
        <end position="142"/>
    </location>
</feature>
<evidence type="ECO:0000256" key="5">
    <source>
        <dbReference type="SAM" id="Phobius"/>
    </source>
</evidence>
<comment type="subcellular location">
    <subcellularLocation>
        <location evidence="1">Membrane</location>
        <topology evidence="1">Multi-pass membrane protein</topology>
    </subcellularLocation>
</comment>
<dbReference type="Pfam" id="PF09685">
    <property type="entry name" value="MamF_MmsF"/>
    <property type="match status" value="1"/>
</dbReference>
<name>A0ABT7WCK8_9FLAO</name>
<evidence type="ECO:0000256" key="2">
    <source>
        <dbReference type="ARBA" id="ARBA00022692"/>
    </source>
</evidence>
<reference evidence="6" key="1">
    <citation type="submission" date="2023-06" db="EMBL/GenBank/DDBJ databases">
        <title>Robiginitalea aurantiacus sp. nov. and Algoriphagus sediminis sp. nov., isolated from coastal sediment.</title>
        <authorList>
            <person name="Zhou Z.Y."/>
            <person name="An J."/>
            <person name="Jia Y.W."/>
            <person name="Du Z.J."/>
        </authorList>
    </citation>
    <scope>NUCLEOTIDE SEQUENCE</scope>
    <source>
        <strain evidence="6">M39</strain>
    </source>
</reference>
<evidence type="ECO:0000313" key="6">
    <source>
        <dbReference type="EMBL" id="MDM9630646.1"/>
    </source>
</evidence>
<feature type="transmembrane region" description="Helical" evidence="5">
    <location>
        <begin position="20"/>
        <end position="39"/>
    </location>
</feature>
<keyword evidence="7" id="KW-1185">Reference proteome</keyword>
<dbReference type="InterPro" id="IPR019109">
    <property type="entry name" value="MamF_MmsF"/>
</dbReference>
<dbReference type="Proteomes" id="UP001174839">
    <property type="component" value="Unassembled WGS sequence"/>
</dbReference>
<feature type="transmembrane region" description="Helical" evidence="5">
    <location>
        <begin position="60"/>
        <end position="81"/>
    </location>
</feature>
<protein>
    <submittedName>
        <fullName evidence="6">DUF4870 domain-containing protein</fullName>
    </submittedName>
</protein>
<evidence type="ECO:0000256" key="3">
    <source>
        <dbReference type="ARBA" id="ARBA00022989"/>
    </source>
</evidence>
<keyword evidence="2 5" id="KW-0812">Transmembrane</keyword>
<keyword evidence="4 5" id="KW-0472">Membrane</keyword>
<organism evidence="6 7">
    <name type="scientific">Robiginitalea aurantiaca</name>
    <dbReference type="NCBI Taxonomy" id="3056915"/>
    <lineage>
        <taxon>Bacteria</taxon>
        <taxon>Pseudomonadati</taxon>
        <taxon>Bacteroidota</taxon>
        <taxon>Flavobacteriia</taxon>
        <taxon>Flavobacteriales</taxon>
        <taxon>Flavobacteriaceae</taxon>
        <taxon>Robiginitalea</taxon>
    </lineage>
</organism>
<dbReference type="RefSeq" id="WP_289724015.1">
    <property type="nucleotide sequence ID" value="NZ_JAUDUY010000002.1"/>
</dbReference>
<accession>A0ABT7WCK8</accession>
<keyword evidence="3 5" id="KW-1133">Transmembrane helix</keyword>
<proteinExistence type="predicted"/>
<evidence type="ECO:0000256" key="4">
    <source>
        <dbReference type="ARBA" id="ARBA00023136"/>
    </source>
</evidence>
<sequence>MAETITKHERNLSALIHGATLGRFFFPLGQFLFPLLFWLPNRKQYAFVDYHGKQALNFQISMTLYALVIGMISFPFFLGLLPNIFDGGIIEWAHGNHRGPFHYGFMDNFWNSPRFWLPLGLTGFLELVLYAVNIIYTILATLRTNEGAYFKYPLTIPFIK</sequence>
<gene>
    <name evidence="6" type="ORF">QU605_04145</name>
</gene>